<keyword evidence="6 14" id="KW-0479">Metal-binding</keyword>
<dbReference type="EC" id="2.7.9.1" evidence="3"/>
<dbReference type="EMBL" id="RJML01000005">
    <property type="protein sequence ID" value="RSI10188.1"/>
    <property type="molecule type" value="Genomic_DNA"/>
</dbReference>
<reference evidence="18 19" key="1">
    <citation type="submission" date="2018-11" db="EMBL/GenBank/DDBJ databases">
        <title>Species Designations Belie Phenotypic and Genotypic Heterogeneity in Oral Streptococci.</title>
        <authorList>
            <person name="Velsko I."/>
        </authorList>
    </citation>
    <scope>NUCLEOTIDE SEQUENCE [LARGE SCALE GENOMIC DNA]</scope>
    <source>
        <strain evidence="18 19">KLC03</strain>
    </source>
</reference>
<dbReference type="Pfam" id="PF01326">
    <property type="entry name" value="PPDK_N"/>
    <property type="match status" value="3"/>
</dbReference>
<dbReference type="PROSITE" id="PS00742">
    <property type="entry name" value="PEP_ENZYMES_2"/>
    <property type="match status" value="1"/>
</dbReference>
<dbReference type="Gene3D" id="3.50.30.10">
    <property type="entry name" value="Phosphohistidine domain"/>
    <property type="match status" value="1"/>
</dbReference>
<evidence type="ECO:0000256" key="2">
    <source>
        <dbReference type="ARBA" id="ARBA00007837"/>
    </source>
</evidence>
<dbReference type="InterPro" id="IPR008279">
    <property type="entry name" value="PEP-util_enz_mobile_dom"/>
</dbReference>
<dbReference type="Gene3D" id="1.10.189.10">
    <property type="entry name" value="Pyruvate Phosphate Dikinase, domain 2"/>
    <property type="match status" value="1"/>
</dbReference>
<feature type="domain" description="Pyruvate phosphate dikinase AMP/ATP-binding" evidence="16">
    <location>
        <begin position="17"/>
        <end position="52"/>
    </location>
</feature>
<dbReference type="InterPro" id="IPR023151">
    <property type="entry name" value="PEP_util_CS"/>
</dbReference>
<keyword evidence="7" id="KW-0547">Nucleotide-binding</keyword>
<dbReference type="PANTHER" id="PTHR22931:SF9">
    <property type="entry name" value="PYRUVATE, PHOSPHATE DIKINASE 1, CHLOROPLASTIC"/>
    <property type="match status" value="1"/>
</dbReference>
<evidence type="ECO:0000256" key="3">
    <source>
        <dbReference type="ARBA" id="ARBA00011994"/>
    </source>
</evidence>
<feature type="domain" description="Pyruvate phosphate dikinase AMP/ATP-binding" evidence="16">
    <location>
        <begin position="56"/>
        <end position="288"/>
    </location>
</feature>
<dbReference type="InterPro" id="IPR015813">
    <property type="entry name" value="Pyrv/PenolPyrv_kinase-like_dom"/>
</dbReference>
<feature type="active site" description="Proton donor" evidence="12">
    <location>
        <position position="828"/>
    </location>
</feature>
<dbReference type="SUPFAM" id="SSF51621">
    <property type="entry name" value="Phosphoenolpyruvate/pyruvate domain"/>
    <property type="match status" value="1"/>
</dbReference>
<gene>
    <name evidence="18" type="primary">ppdK</name>
    <name evidence="18" type="ORF">D8887_07050</name>
</gene>
<comment type="caution">
    <text evidence="18">The sequence shown here is derived from an EMBL/GenBank/DDBJ whole genome shotgun (WGS) entry which is preliminary data.</text>
</comment>
<evidence type="ECO:0000256" key="6">
    <source>
        <dbReference type="ARBA" id="ARBA00022723"/>
    </source>
</evidence>
<keyword evidence="10 14" id="KW-0460">Magnesium</keyword>
<feature type="binding site" evidence="13">
    <location>
        <position position="764"/>
    </location>
    <ligand>
        <name>substrate</name>
    </ligand>
</feature>
<evidence type="ECO:0000256" key="5">
    <source>
        <dbReference type="ARBA" id="ARBA00022679"/>
    </source>
</evidence>
<protein>
    <recommendedName>
        <fullName evidence="4">Pyruvate, phosphate dikinase</fullName>
        <ecNumber evidence="3">2.7.9.1</ecNumber>
    </recommendedName>
    <alternativeName>
        <fullName evidence="11">Pyruvate, orthophosphate dikinase</fullName>
    </alternativeName>
</protein>
<dbReference type="NCBIfam" id="NF004531">
    <property type="entry name" value="PRK05878.1"/>
    <property type="match status" value="1"/>
</dbReference>
<dbReference type="PANTHER" id="PTHR22931">
    <property type="entry name" value="PHOSPHOENOLPYRUVATE DIKINASE-RELATED"/>
    <property type="match status" value="1"/>
</dbReference>
<evidence type="ECO:0000259" key="17">
    <source>
        <dbReference type="Pfam" id="PF02896"/>
    </source>
</evidence>
<dbReference type="GO" id="GO:0005524">
    <property type="term" value="F:ATP binding"/>
    <property type="evidence" value="ECO:0007669"/>
    <property type="project" value="UniProtKB-KW"/>
</dbReference>
<feature type="binding site" evidence="14">
    <location>
        <position position="766"/>
    </location>
    <ligand>
        <name>Mg(2+)</name>
        <dbReference type="ChEBI" id="CHEBI:18420"/>
    </ligand>
</feature>
<dbReference type="InterPro" id="IPR010121">
    <property type="entry name" value="Pyruvate_phosphate_dikinase"/>
</dbReference>
<keyword evidence="5 18" id="KW-0808">Transferase</keyword>
<feature type="binding site" evidence="13">
    <location>
        <position position="766"/>
    </location>
    <ligand>
        <name>substrate</name>
    </ligand>
</feature>
<feature type="binding site" evidence="13">
    <location>
        <position position="614"/>
    </location>
    <ligand>
        <name>substrate</name>
    </ligand>
</feature>
<evidence type="ECO:0000259" key="15">
    <source>
        <dbReference type="Pfam" id="PF00391"/>
    </source>
</evidence>
<dbReference type="SUPFAM" id="SSF52009">
    <property type="entry name" value="Phosphohistidine domain"/>
    <property type="match status" value="1"/>
</dbReference>
<feature type="binding site" evidence="14">
    <location>
        <position position="742"/>
    </location>
    <ligand>
        <name>Mg(2+)</name>
        <dbReference type="ChEBI" id="CHEBI:18420"/>
    </ligand>
</feature>
<dbReference type="Gene3D" id="3.20.20.60">
    <property type="entry name" value="Phosphoenolpyruvate-binding domains"/>
    <property type="match status" value="1"/>
</dbReference>
<dbReference type="InterPro" id="IPR013815">
    <property type="entry name" value="ATP_grasp_subdomain_1"/>
</dbReference>
<dbReference type="PROSITE" id="PS00370">
    <property type="entry name" value="PEP_ENZYMES_PHOS_SITE"/>
    <property type="match status" value="1"/>
</dbReference>
<evidence type="ECO:0000256" key="9">
    <source>
        <dbReference type="ARBA" id="ARBA00022840"/>
    </source>
</evidence>
<evidence type="ECO:0000256" key="12">
    <source>
        <dbReference type="PIRSR" id="PIRSR000853-1"/>
    </source>
</evidence>
<feature type="domain" description="Pyruvate phosphate dikinase AMP/ATP-binding" evidence="16">
    <location>
        <begin position="300"/>
        <end position="348"/>
    </location>
</feature>
<evidence type="ECO:0000256" key="4">
    <source>
        <dbReference type="ARBA" id="ARBA00020138"/>
    </source>
</evidence>
<keyword evidence="18" id="KW-0670">Pyruvate</keyword>
<dbReference type="PIRSF" id="PIRSF000853">
    <property type="entry name" value="PPDK"/>
    <property type="match status" value="1"/>
</dbReference>
<feature type="binding site" evidence="13">
    <location>
        <position position="558"/>
    </location>
    <ligand>
        <name>substrate</name>
    </ligand>
</feature>
<dbReference type="GO" id="GO:0050242">
    <property type="term" value="F:pyruvate, phosphate dikinase activity"/>
    <property type="evidence" value="ECO:0007669"/>
    <property type="project" value="UniProtKB-EC"/>
</dbReference>
<accession>A0A3R9GMB1</accession>
<evidence type="ECO:0000259" key="16">
    <source>
        <dbReference type="Pfam" id="PF01326"/>
    </source>
</evidence>
<dbReference type="NCBIfam" id="TIGR01828">
    <property type="entry name" value="pyru_phos_dikin"/>
    <property type="match status" value="1"/>
</dbReference>
<dbReference type="InterPro" id="IPR000121">
    <property type="entry name" value="PEP_util_C"/>
</dbReference>
<dbReference type="RefSeq" id="WP_125341263.1">
    <property type="nucleotide sequence ID" value="NZ_CP076614.1"/>
</dbReference>
<dbReference type="SUPFAM" id="SSF56059">
    <property type="entry name" value="Glutathione synthetase ATP-binding domain-like"/>
    <property type="match status" value="1"/>
</dbReference>
<dbReference type="Proteomes" id="UP000269317">
    <property type="component" value="Unassembled WGS sequence"/>
</dbReference>
<dbReference type="AlphaFoldDB" id="A0A3R9GMB1"/>
<feature type="domain" description="PEP-utilising enzyme mobile" evidence="15">
    <location>
        <begin position="419"/>
        <end position="500"/>
    </location>
</feature>
<dbReference type="InterPro" id="IPR040442">
    <property type="entry name" value="Pyrv_kinase-like_dom_sf"/>
</dbReference>
<feature type="binding site" evidence="13">
    <location>
        <position position="765"/>
    </location>
    <ligand>
        <name>substrate</name>
    </ligand>
</feature>
<name>A0A3R9GMB1_STRSA</name>
<evidence type="ECO:0000256" key="10">
    <source>
        <dbReference type="ARBA" id="ARBA00022842"/>
    </source>
</evidence>
<evidence type="ECO:0000313" key="19">
    <source>
        <dbReference type="Proteomes" id="UP000269317"/>
    </source>
</evidence>
<dbReference type="Gene3D" id="3.30.470.20">
    <property type="entry name" value="ATP-grasp fold, B domain"/>
    <property type="match status" value="1"/>
</dbReference>
<evidence type="ECO:0000256" key="7">
    <source>
        <dbReference type="ARBA" id="ARBA00022741"/>
    </source>
</evidence>
<evidence type="ECO:0000256" key="8">
    <source>
        <dbReference type="ARBA" id="ARBA00022777"/>
    </source>
</evidence>
<feature type="active site" description="Tele-phosphohistidine intermediate" evidence="12">
    <location>
        <position position="452"/>
    </location>
</feature>
<dbReference type="Gene3D" id="1.20.80.30">
    <property type="match status" value="1"/>
</dbReference>
<dbReference type="GO" id="GO:0046872">
    <property type="term" value="F:metal ion binding"/>
    <property type="evidence" value="ECO:0007669"/>
    <property type="project" value="UniProtKB-KW"/>
</dbReference>
<dbReference type="Pfam" id="PF02896">
    <property type="entry name" value="PEP-utilizers_C"/>
    <property type="match status" value="1"/>
</dbReference>
<proteinExistence type="inferred from homology"/>
<sequence length="873" mass="96821">MAKWIYSFEEGCADDKALLGGKGANLAEMTNLGLPVPPGFTITTESCIEYLKNPYFFESSLKEDVLKAVTVLEEKTGKYFSGNDSALLLVSVRSGAKFSMPGMMDTILNLGLNDLRTQTLAEQTNADFAYNCYRRLLQMFADVVYGISKDEFDNLLGYFERNAGKQAKDFTLDEHQALIDQYKQLYREHHQTFPQSSKEQLYAAIKAVFKSWNNPRAQVYRNLNNIPHDLGTAVNVQAMVFGNSDQASGTGVVFTRNPASGEHQLFGEFLLNAQGEDVVAGIRTPEPIAALETALSQAYAAFQDYAKILENHYKDMQDIEFTIEKGKLYILQTRNGKRTAKASLKIALDLVDEGIISKKEALQRVSPATISQLIHPVFEEKALQDAPFLAQGLPASPGAATGEIVFTAERAKDYHSLGKKVILVRQETSPEDIEGMVVSQAIVTSQGGMTSHAAVVARGMGTCCVAGCSELNISEESKTVSCGNLVLTEADVISVDGSSGRIYSGEIPTVLVENDQELQRLLSWADEVAQLKVRANAETVQDLKTAIKFGAKGIGLARTEHMFFGQERILEMRRLILADNELETRSALKRLLEFQEEDFYQMFQAVQDKPMIIRLLDPPMHEFLPKDSQEIKALADKLHKSPEKLTRRIEQLQESNPMLGHRGCRLGITQPEIYKMQVEAVFNSAIKLSQEGLTVKPEIMIPLIADKAELDSVKAFLIQHINKLFRHQGLEPFPYEIGTMIELPRACLVADQLAHEADFFSFGTNDLTQMTYGFSRDDIGKFIGHYKEKEILPFDPFQSVDQDGVGELMRIAISKGRQVKPELPIGICGEVGGDPASIPFFQEIGVTYVSCSPYRVPAARLAVAQAALQDKKS</sequence>
<dbReference type="GO" id="GO:0016301">
    <property type="term" value="F:kinase activity"/>
    <property type="evidence" value="ECO:0007669"/>
    <property type="project" value="UniProtKB-KW"/>
</dbReference>
<evidence type="ECO:0000256" key="14">
    <source>
        <dbReference type="PIRSR" id="PIRSR000853-3"/>
    </source>
</evidence>
<evidence type="ECO:0000256" key="11">
    <source>
        <dbReference type="ARBA" id="ARBA00032883"/>
    </source>
</evidence>
<keyword evidence="9" id="KW-0067">ATP-binding</keyword>
<dbReference type="InterPro" id="IPR036637">
    <property type="entry name" value="Phosphohistidine_dom_sf"/>
</dbReference>
<feature type="domain" description="PEP-utilising enzyme C-terminal" evidence="17">
    <location>
        <begin position="515"/>
        <end position="866"/>
    </location>
</feature>
<organism evidence="18 19">
    <name type="scientific">Streptococcus sanguinis</name>
    <dbReference type="NCBI Taxonomy" id="1305"/>
    <lineage>
        <taxon>Bacteria</taxon>
        <taxon>Bacillati</taxon>
        <taxon>Bacillota</taxon>
        <taxon>Bacilli</taxon>
        <taxon>Lactobacillales</taxon>
        <taxon>Streptococcaceae</taxon>
        <taxon>Streptococcus</taxon>
    </lineage>
</organism>
<comment type="cofactor">
    <cofactor evidence="1 14">
        <name>Mg(2+)</name>
        <dbReference type="ChEBI" id="CHEBI:18420"/>
    </cofactor>
</comment>
<keyword evidence="8 18" id="KW-0418">Kinase</keyword>
<evidence type="ECO:0000256" key="1">
    <source>
        <dbReference type="ARBA" id="ARBA00001946"/>
    </source>
</evidence>
<dbReference type="Gene3D" id="3.30.1490.20">
    <property type="entry name" value="ATP-grasp fold, A domain"/>
    <property type="match status" value="1"/>
</dbReference>
<dbReference type="InterPro" id="IPR002192">
    <property type="entry name" value="PPDK_AMP/ATP-bd"/>
</dbReference>
<evidence type="ECO:0000256" key="13">
    <source>
        <dbReference type="PIRSR" id="PIRSR000853-2"/>
    </source>
</evidence>
<evidence type="ECO:0000313" key="18">
    <source>
        <dbReference type="EMBL" id="RSI10188.1"/>
    </source>
</evidence>
<dbReference type="Pfam" id="PF00391">
    <property type="entry name" value="PEP-utilizers"/>
    <property type="match status" value="1"/>
</dbReference>
<dbReference type="InterPro" id="IPR018274">
    <property type="entry name" value="PEP_util_AS"/>
</dbReference>
<comment type="similarity">
    <text evidence="2">Belongs to the PEP-utilizing enzyme family.</text>
</comment>
<feature type="binding site" evidence="13">
    <location>
        <position position="742"/>
    </location>
    <ligand>
        <name>substrate</name>
    </ligand>
</feature>
<feature type="binding site" evidence="13">
    <location>
        <position position="763"/>
    </location>
    <ligand>
        <name>substrate</name>
    </ligand>
</feature>